<dbReference type="EMBL" id="CP070608">
    <property type="protein sequence ID" value="QSE98934.1"/>
    <property type="molecule type" value="Genomic_DNA"/>
</dbReference>
<dbReference type="GO" id="GO:0030170">
    <property type="term" value="F:pyridoxal phosphate binding"/>
    <property type="evidence" value="ECO:0007669"/>
    <property type="project" value="InterPro"/>
</dbReference>
<keyword evidence="4" id="KW-0238">DNA-binding</keyword>
<evidence type="ECO:0000256" key="3">
    <source>
        <dbReference type="ARBA" id="ARBA00023015"/>
    </source>
</evidence>
<dbReference type="InterPro" id="IPR015424">
    <property type="entry name" value="PyrdxlP-dep_Trfase"/>
</dbReference>
<comment type="similarity">
    <text evidence="1">In the C-terminal section; belongs to the class-I pyridoxal-phosphate-dependent aminotransferase family.</text>
</comment>
<name>A0A975A1Z2_9BACT</name>
<dbReference type="Proteomes" id="UP000662783">
    <property type="component" value="Chromosome"/>
</dbReference>
<gene>
    <name evidence="7" type="ORF">JR347_07585</name>
</gene>
<keyword evidence="3" id="KW-0805">Transcription regulation</keyword>
<dbReference type="PANTHER" id="PTHR46577">
    <property type="entry name" value="HTH-TYPE TRANSCRIPTIONAL REGULATORY PROTEIN GABR"/>
    <property type="match status" value="1"/>
</dbReference>
<dbReference type="InterPro" id="IPR051446">
    <property type="entry name" value="HTH_trans_reg/aminotransferase"/>
</dbReference>
<dbReference type="InterPro" id="IPR015421">
    <property type="entry name" value="PyrdxlP-dep_Trfase_major"/>
</dbReference>
<evidence type="ECO:0000259" key="6">
    <source>
        <dbReference type="PROSITE" id="PS50949"/>
    </source>
</evidence>
<evidence type="ECO:0000256" key="1">
    <source>
        <dbReference type="ARBA" id="ARBA00005384"/>
    </source>
</evidence>
<dbReference type="InterPro" id="IPR004839">
    <property type="entry name" value="Aminotransferase_I/II_large"/>
</dbReference>
<dbReference type="CDD" id="cd07377">
    <property type="entry name" value="WHTH_GntR"/>
    <property type="match status" value="1"/>
</dbReference>
<proteinExistence type="inferred from homology"/>
<evidence type="ECO:0000256" key="5">
    <source>
        <dbReference type="ARBA" id="ARBA00023163"/>
    </source>
</evidence>
<organism evidence="7 8">
    <name type="scientific">Fulvivirga lutea</name>
    <dbReference type="NCBI Taxonomy" id="2810512"/>
    <lineage>
        <taxon>Bacteria</taxon>
        <taxon>Pseudomonadati</taxon>
        <taxon>Bacteroidota</taxon>
        <taxon>Cytophagia</taxon>
        <taxon>Cytophagales</taxon>
        <taxon>Fulvivirgaceae</taxon>
        <taxon>Fulvivirga</taxon>
    </lineage>
</organism>
<evidence type="ECO:0000313" key="7">
    <source>
        <dbReference type="EMBL" id="QSE98934.1"/>
    </source>
</evidence>
<dbReference type="Gene3D" id="1.10.10.10">
    <property type="entry name" value="Winged helix-like DNA-binding domain superfamily/Winged helix DNA-binding domain"/>
    <property type="match status" value="1"/>
</dbReference>
<dbReference type="GO" id="GO:0003700">
    <property type="term" value="F:DNA-binding transcription factor activity"/>
    <property type="evidence" value="ECO:0007669"/>
    <property type="project" value="InterPro"/>
</dbReference>
<keyword evidence="7" id="KW-0032">Aminotransferase</keyword>
<dbReference type="Gene3D" id="3.40.640.10">
    <property type="entry name" value="Type I PLP-dependent aspartate aminotransferase-like (Major domain)"/>
    <property type="match status" value="1"/>
</dbReference>
<keyword evidence="2" id="KW-0663">Pyridoxal phosphate</keyword>
<accession>A0A975A1Z2</accession>
<keyword evidence="8" id="KW-1185">Reference proteome</keyword>
<dbReference type="AlphaFoldDB" id="A0A975A1Z2"/>
<evidence type="ECO:0000256" key="4">
    <source>
        <dbReference type="ARBA" id="ARBA00023125"/>
    </source>
</evidence>
<dbReference type="InterPro" id="IPR000524">
    <property type="entry name" value="Tscrpt_reg_HTH_GntR"/>
</dbReference>
<dbReference type="Pfam" id="PF00155">
    <property type="entry name" value="Aminotran_1_2"/>
    <property type="match status" value="1"/>
</dbReference>
<dbReference type="Pfam" id="PF00392">
    <property type="entry name" value="GntR"/>
    <property type="match status" value="1"/>
</dbReference>
<keyword evidence="7" id="KW-0808">Transferase</keyword>
<dbReference type="SUPFAM" id="SSF53383">
    <property type="entry name" value="PLP-dependent transferases"/>
    <property type="match status" value="1"/>
</dbReference>
<dbReference type="GO" id="GO:0003677">
    <property type="term" value="F:DNA binding"/>
    <property type="evidence" value="ECO:0007669"/>
    <property type="project" value="UniProtKB-KW"/>
</dbReference>
<evidence type="ECO:0000256" key="2">
    <source>
        <dbReference type="ARBA" id="ARBA00022898"/>
    </source>
</evidence>
<dbReference type="InterPro" id="IPR036388">
    <property type="entry name" value="WH-like_DNA-bd_sf"/>
</dbReference>
<protein>
    <submittedName>
        <fullName evidence="7">PLP-dependent aminotransferase family protein</fullName>
    </submittedName>
</protein>
<keyword evidence="5" id="KW-0804">Transcription</keyword>
<dbReference type="PANTHER" id="PTHR46577:SF1">
    <property type="entry name" value="HTH-TYPE TRANSCRIPTIONAL REGULATORY PROTEIN GABR"/>
    <property type="match status" value="1"/>
</dbReference>
<dbReference type="InterPro" id="IPR036390">
    <property type="entry name" value="WH_DNA-bd_sf"/>
</dbReference>
<dbReference type="SMART" id="SM00345">
    <property type="entry name" value="HTH_GNTR"/>
    <property type="match status" value="1"/>
</dbReference>
<feature type="domain" description="HTH gntR-type" evidence="6">
    <location>
        <begin position="16"/>
        <end position="84"/>
    </location>
</feature>
<dbReference type="PROSITE" id="PS50949">
    <property type="entry name" value="HTH_GNTR"/>
    <property type="match status" value="1"/>
</dbReference>
<dbReference type="RefSeq" id="WP_205723448.1">
    <property type="nucleotide sequence ID" value="NZ_CP070608.1"/>
</dbReference>
<sequence length="486" mass="54588">MFPWKSTLAIQSSSSKPIYLQLTEQIIQEISAGRLTPGLKLPGTRHLSEILNVNRKTIQNSYDELLAQGWLVTKPSSGTYVSHSLPISSFETLDNNGLIKSSTVTLSNRFNLEFVPKYNPTKARLAFDGGSPDSRLAPWKWIFRESQSILLSRKNRSVANYSDAKGDAHFREILTKYLAESRGLNITKDNLLITEGSQMGIYLSLHGLLNPNDAVVVGNSSYDAADWTIQSCGAEIVRVSVDDDGLNIDELESICSQKKIKLVYITPHHHYPTTVTLSNERRIKLLNLSSQYGFTILEDDYDYDFHYSSNPILPLASLNPVGNVIYIGSFSKLLASNVRVGYVVAHKDLIESFSKHRRIVGRQGDHLMQHVIGEAIISGELNRHLKKSNQTYKQRRNLMASILTSDMSDYIQFKLPEGGMAIWAHFLNSDLTKLHEAINMNGLNLDIDRDLSRRFNSARIGFASVNENEIIEGMEILNKSLRQLAS</sequence>
<reference evidence="7" key="1">
    <citation type="submission" date="2021-02" db="EMBL/GenBank/DDBJ databases">
        <title>Fulvivirga sp. S481 isolated from sea water.</title>
        <authorList>
            <person name="Bae S.S."/>
            <person name="Baek K."/>
        </authorList>
    </citation>
    <scope>NUCLEOTIDE SEQUENCE</scope>
    <source>
        <strain evidence="7">S481</strain>
    </source>
</reference>
<dbReference type="CDD" id="cd00609">
    <property type="entry name" value="AAT_like"/>
    <property type="match status" value="1"/>
</dbReference>
<evidence type="ECO:0000313" key="8">
    <source>
        <dbReference type="Proteomes" id="UP000662783"/>
    </source>
</evidence>
<dbReference type="KEGG" id="fuv:JR347_07585"/>
<dbReference type="GO" id="GO:0008483">
    <property type="term" value="F:transaminase activity"/>
    <property type="evidence" value="ECO:0007669"/>
    <property type="project" value="UniProtKB-KW"/>
</dbReference>
<dbReference type="SUPFAM" id="SSF46785">
    <property type="entry name" value="Winged helix' DNA-binding domain"/>
    <property type="match status" value="1"/>
</dbReference>